<dbReference type="AlphaFoldDB" id="A0A075MPQ0"/>
<dbReference type="HOGENOM" id="CLU_2216930_0_0_2"/>
<proteinExistence type="predicted"/>
<dbReference type="EMBL" id="CP007174">
    <property type="protein sequence ID" value="AIF83183.1"/>
    <property type="molecule type" value="Genomic_DNA"/>
</dbReference>
<organism evidence="1 2">
    <name type="scientific">Candidatus Nitrososphaera evergladensis SR1</name>
    <dbReference type="NCBI Taxonomy" id="1459636"/>
    <lineage>
        <taxon>Archaea</taxon>
        <taxon>Nitrososphaerota</taxon>
        <taxon>Nitrososphaeria</taxon>
        <taxon>Nitrososphaerales</taxon>
        <taxon>Nitrososphaeraceae</taxon>
        <taxon>Nitrososphaera</taxon>
    </lineage>
</organism>
<name>A0A075MPQ0_9ARCH</name>
<dbReference type="STRING" id="1459636.NTE_01110"/>
<accession>A0A075MPQ0</accession>
<evidence type="ECO:0000313" key="2">
    <source>
        <dbReference type="Proteomes" id="UP000028194"/>
    </source>
</evidence>
<evidence type="ECO:0000313" key="1">
    <source>
        <dbReference type="EMBL" id="AIF83183.1"/>
    </source>
</evidence>
<protein>
    <submittedName>
        <fullName evidence="1">Uncharacterized protein</fullName>
    </submittedName>
</protein>
<dbReference type="Proteomes" id="UP000028194">
    <property type="component" value="Chromosome"/>
</dbReference>
<sequence>MQFFLLKYLFTANAMNKVRRLEAIYNKDAIITVQMASSSEVEVESVKRQVDIYKQLAKCLDAQDLASYDKVKMYKQMRKQLHANMKRYSKEGKGDLARMISQSLAA</sequence>
<reference evidence="1 2" key="1">
    <citation type="journal article" date="2014" name="PLoS ONE">
        <title>Genome Sequence of Candidatus Nitrososphaera evergladensis from Group I.1b Enriched from Everglades Soil Reveals Novel Genomic Features of the Ammonia-Oxidizing Archaea.</title>
        <authorList>
            <person name="Zhalnina K.V."/>
            <person name="Dias R."/>
            <person name="Leonard M.T."/>
            <person name="Dorr de Quadros P."/>
            <person name="Camargo F.A."/>
            <person name="Drew J.C."/>
            <person name="Farmerie W.G."/>
            <person name="Daroub S.H."/>
            <person name="Triplett E.W."/>
        </authorList>
    </citation>
    <scope>NUCLEOTIDE SEQUENCE [LARGE SCALE GENOMIC DNA]</scope>
    <source>
        <strain evidence="1 2">SR1</strain>
    </source>
</reference>
<keyword evidence="2" id="KW-1185">Reference proteome</keyword>
<dbReference type="KEGG" id="nev:NTE_01110"/>
<gene>
    <name evidence="1" type="ORF">NTE_01110</name>
</gene>